<dbReference type="InterPro" id="IPR017927">
    <property type="entry name" value="FAD-bd_FR_type"/>
</dbReference>
<dbReference type="SUPFAM" id="SSF47473">
    <property type="entry name" value="EF-hand"/>
    <property type="match status" value="1"/>
</dbReference>
<dbReference type="InterPro" id="IPR039261">
    <property type="entry name" value="FNR_nucleotide-bd"/>
</dbReference>
<gene>
    <name evidence="10" type="primary">LOC101854582</name>
</gene>
<dbReference type="RefSeq" id="XP_035826555.1">
    <property type="nucleotide sequence ID" value="XM_035970662.1"/>
</dbReference>
<feature type="compositionally biased region" description="Polar residues" evidence="6">
    <location>
        <begin position="125"/>
        <end position="152"/>
    </location>
</feature>
<proteinExistence type="predicted"/>
<evidence type="ECO:0000259" key="7">
    <source>
        <dbReference type="PROSITE" id="PS50222"/>
    </source>
</evidence>
<dbReference type="InterPro" id="IPR000778">
    <property type="entry name" value="Cyt_b245_heavy_chain"/>
</dbReference>
<organism evidence="9 10">
    <name type="scientific">Aplysia californica</name>
    <name type="common">California sea hare</name>
    <dbReference type="NCBI Taxonomy" id="6500"/>
    <lineage>
        <taxon>Eukaryota</taxon>
        <taxon>Metazoa</taxon>
        <taxon>Spiralia</taxon>
        <taxon>Lophotrochozoa</taxon>
        <taxon>Mollusca</taxon>
        <taxon>Gastropoda</taxon>
        <taxon>Heterobranchia</taxon>
        <taxon>Euthyneura</taxon>
        <taxon>Tectipleura</taxon>
        <taxon>Aplysiida</taxon>
        <taxon>Aplysioidea</taxon>
        <taxon>Aplysiidae</taxon>
        <taxon>Aplysia</taxon>
    </lineage>
</organism>
<dbReference type="InterPro" id="IPR002048">
    <property type="entry name" value="EF_hand_dom"/>
</dbReference>
<evidence type="ECO:0000313" key="10">
    <source>
        <dbReference type="RefSeq" id="XP_035826555.1"/>
    </source>
</evidence>
<accession>A0ABM1VVW3</accession>
<dbReference type="PROSITE" id="PS51384">
    <property type="entry name" value="FAD_FR"/>
    <property type="match status" value="1"/>
</dbReference>
<dbReference type="PANTHER" id="PTHR11972:SF58">
    <property type="entry name" value="NADPH OXIDASE 5"/>
    <property type="match status" value="1"/>
</dbReference>
<dbReference type="InterPro" id="IPR017938">
    <property type="entry name" value="Riboflavin_synthase-like_b-brl"/>
</dbReference>
<sequence>MLPNQKVSTGREKAPPLKTRKILVSEFGGPQTLDPGPRSNTCLSLGDVIYENTKAEQSAEEEAKTRETRPKNNTGKESIIKTGRKNNTDDGGNSKEKDGANDNLPGDILNAKVISSRAPLKTLGSAKNNHGTEGRTVSPQDSAKENSLTSSGKKSKSNNHRKDKKGDDSSKKTPTNETAKTSPSLHKHSKFASLKTRRESGVFLLSDTALTYDKIPGLPSPGNSIPGSSSTSTSGSSRASVRTNGSKTSISLYKNLNLLLPQSFFVDRCFQLFDKDADGEINVHVLLDDLRALVFGTQTDKLRFLFNVYNIRGTGKIVKSEIQEVLKCCIEESKLQVSSENLQVSTLREQPQKNVAHLSTQIGEVSSVFYWSHKLYLLFWALLIVHAEDFWKWFIVPGLVFLLETVSRLTCVRHIHMGRTYVEMVSLLPSEVTQMVISRPPGFHFRPGDYVFLQVPAIAKYEWHPFTISSAPEDTANLWVHVRSSGYWTKSLHDYFVNYTSDDVEEGRAATGVVDEVQKSHIRRRASSIAWFRQKPLKARKIDATIRRRVVTKTTRVLCHIDGPYGTPSRHIFQAEHAVLIGSGIGITPFASILQSIVNQYKASRVRCPKCEYNWCHRTPDSFMALKRVDFIWINRDQRNFEWFVSLLSRLEREQQVDGGIGGILHMQMYMTSAPPKTDMKGLGLQLALDLVHESENTDLITGLQTRTQAGRPDFPAIFKKIQDNAKGKVTVFFCGSPLLGNTLKHESHRFGFDFRHEYF</sequence>
<dbReference type="Pfam" id="PF08030">
    <property type="entry name" value="NAD_binding_6"/>
    <property type="match status" value="1"/>
</dbReference>
<feature type="compositionally biased region" description="Basic residues" evidence="6">
    <location>
        <begin position="153"/>
        <end position="163"/>
    </location>
</feature>
<dbReference type="Gene3D" id="1.10.238.10">
    <property type="entry name" value="EF-hand"/>
    <property type="match status" value="1"/>
</dbReference>
<feature type="compositionally biased region" description="Polar residues" evidence="6">
    <location>
        <begin position="173"/>
        <end position="184"/>
    </location>
</feature>
<dbReference type="InterPro" id="IPR013121">
    <property type="entry name" value="Fe_red_NAD-bd_6"/>
</dbReference>
<feature type="region of interest" description="Disordered" evidence="6">
    <location>
        <begin position="53"/>
        <end position="106"/>
    </location>
</feature>
<dbReference type="InterPro" id="IPR011992">
    <property type="entry name" value="EF-hand-dom_pair"/>
</dbReference>
<dbReference type="CDD" id="cd06186">
    <property type="entry name" value="NOX_Duox_like_FAD_NADP"/>
    <property type="match status" value="1"/>
</dbReference>
<name>A0ABM1VVW3_APLCA</name>
<feature type="domain" description="EF-hand" evidence="7">
    <location>
        <begin position="261"/>
        <end position="296"/>
    </location>
</feature>
<keyword evidence="9" id="KW-1185">Reference proteome</keyword>
<feature type="compositionally biased region" description="Low complexity" evidence="6">
    <location>
        <begin position="217"/>
        <end position="237"/>
    </location>
</feature>
<feature type="compositionally biased region" description="Basic and acidic residues" evidence="6">
    <location>
        <begin position="86"/>
        <end position="100"/>
    </location>
</feature>
<dbReference type="Pfam" id="PF08022">
    <property type="entry name" value="FAD_binding_8"/>
    <property type="match status" value="1"/>
</dbReference>
<evidence type="ECO:0000256" key="5">
    <source>
        <dbReference type="ARBA" id="ARBA00049908"/>
    </source>
</evidence>
<feature type="region of interest" description="Disordered" evidence="6">
    <location>
        <begin position="122"/>
        <end position="192"/>
    </location>
</feature>
<dbReference type="SUPFAM" id="SSF52343">
    <property type="entry name" value="Ferredoxin reductase-like, C-terminal NADP-linked domain"/>
    <property type="match status" value="1"/>
</dbReference>
<evidence type="ECO:0000256" key="6">
    <source>
        <dbReference type="SAM" id="MobiDB-lite"/>
    </source>
</evidence>
<feature type="compositionally biased region" description="Basic and acidic residues" evidence="6">
    <location>
        <begin position="61"/>
        <end position="70"/>
    </location>
</feature>
<feature type="region of interest" description="Disordered" evidence="6">
    <location>
        <begin position="1"/>
        <end position="41"/>
    </location>
</feature>
<protein>
    <submittedName>
        <fullName evidence="10">NADPH oxidase 5-like</fullName>
    </submittedName>
</protein>
<feature type="domain" description="FAD-binding FR-type" evidence="8">
    <location>
        <begin position="402"/>
        <end position="571"/>
    </location>
</feature>
<evidence type="ECO:0000256" key="2">
    <source>
        <dbReference type="ARBA" id="ARBA00022827"/>
    </source>
</evidence>
<keyword evidence="4" id="KW-0560">Oxidoreductase</keyword>
<dbReference type="InterPro" id="IPR013112">
    <property type="entry name" value="FAD-bd_8"/>
</dbReference>
<dbReference type="Gene3D" id="3.40.50.80">
    <property type="entry name" value="Nucleotide-binding domain of ferredoxin-NADP reductase (FNR) module"/>
    <property type="match status" value="1"/>
</dbReference>
<evidence type="ECO:0000313" key="9">
    <source>
        <dbReference type="Proteomes" id="UP000694888"/>
    </source>
</evidence>
<dbReference type="SUPFAM" id="SSF63380">
    <property type="entry name" value="Riboflavin synthase domain-like"/>
    <property type="match status" value="1"/>
</dbReference>
<evidence type="ECO:0000256" key="3">
    <source>
        <dbReference type="ARBA" id="ARBA00022857"/>
    </source>
</evidence>
<keyword evidence="2" id="KW-0274">FAD</keyword>
<dbReference type="Proteomes" id="UP000694888">
    <property type="component" value="Unplaced"/>
</dbReference>
<evidence type="ECO:0000259" key="8">
    <source>
        <dbReference type="PROSITE" id="PS51384"/>
    </source>
</evidence>
<reference evidence="10" key="1">
    <citation type="submission" date="2025-08" db="UniProtKB">
        <authorList>
            <consortium name="RefSeq"/>
        </authorList>
    </citation>
    <scope>IDENTIFICATION</scope>
</reference>
<keyword evidence="1" id="KW-0285">Flavoprotein</keyword>
<dbReference type="GeneID" id="101854582"/>
<evidence type="ECO:0000256" key="4">
    <source>
        <dbReference type="ARBA" id="ARBA00023002"/>
    </source>
</evidence>
<evidence type="ECO:0000256" key="1">
    <source>
        <dbReference type="ARBA" id="ARBA00022630"/>
    </source>
</evidence>
<comment type="catalytic activity">
    <reaction evidence="5">
        <text>NADPH + 2 O2 = 2 superoxide + NADP(+) + H(+)</text>
        <dbReference type="Rhea" id="RHEA:63180"/>
        <dbReference type="ChEBI" id="CHEBI:15378"/>
        <dbReference type="ChEBI" id="CHEBI:15379"/>
        <dbReference type="ChEBI" id="CHEBI:18421"/>
        <dbReference type="ChEBI" id="CHEBI:57783"/>
        <dbReference type="ChEBI" id="CHEBI:58349"/>
    </reaction>
</comment>
<dbReference type="PANTHER" id="PTHR11972">
    <property type="entry name" value="NADPH OXIDASE"/>
    <property type="match status" value="1"/>
</dbReference>
<dbReference type="Gene3D" id="2.40.30.10">
    <property type="entry name" value="Translation factors"/>
    <property type="match status" value="1"/>
</dbReference>
<feature type="region of interest" description="Disordered" evidence="6">
    <location>
        <begin position="217"/>
        <end position="243"/>
    </location>
</feature>
<dbReference type="PROSITE" id="PS50222">
    <property type="entry name" value="EF_HAND_2"/>
    <property type="match status" value="1"/>
</dbReference>
<keyword evidence="3" id="KW-0521">NADP</keyword>
<dbReference type="PRINTS" id="PR00466">
    <property type="entry name" value="GP91PHOX"/>
</dbReference>
<dbReference type="InterPro" id="IPR050369">
    <property type="entry name" value="RBOH/FRE"/>
</dbReference>